<dbReference type="Gene3D" id="3.40.390.10">
    <property type="entry name" value="Collagenase (Catalytic Domain)"/>
    <property type="match status" value="1"/>
</dbReference>
<evidence type="ECO:0000313" key="3">
    <source>
        <dbReference type="Proteomes" id="UP000191522"/>
    </source>
</evidence>
<dbReference type="InterPro" id="IPR024079">
    <property type="entry name" value="MetalloPept_cat_dom_sf"/>
</dbReference>
<dbReference type="OMA" id="VDWKSIM"/>
<organism evidence="2 3">
    <name type="scientific">Penicillium decumbens</name>
    <dbReference type="NCBI Taxonomy" id="69771"/>
    <lineage>
        <taxon>Eukaryota</taxon>
        <taxon>Fungi</taxon>
        <taxon>Dikarya</taxon>
        <taxon>Ascomycota</taxon>
        <taxon>Pezizomycotina</taxon>
        <taxon>Eurotiomycetes</taxon>
        <taxon>Eurotiomycetidae</taxon>
        <taxon>Eurotiales</taxon>
        <taxon>Aspergillaceae</taxon>
        <taxon>Penicillium</taxon>
    </lineage>
</organism>
<dbReference type="Proteomes" id="UP000191522">
    <property type="component" value="Unassembled WGS sequence"/>
</dbReference>
<evidence type="ECO:0008006" key="4">
    <source>
        <dbReference type="Google" id="ProtNLM"/>
    </source>
</evidence>
<sequence length="327" mass="35978">MRLFFELLIGISFVQNARGSFPGHMFEPETHLAKRAYPMDSPVAGPWPGAKIIYCFDGDEARTHLQSVIPRAFKLWLAADLNPAFKMEEGKDDYCTAANKASYLTVMYNNQQKLSTIQGHIYSSNPEHASTTNLDPSDGFATGSGVANVAHELGHAFGFGHEHQRPSLWSADFGGNAAPGREQLLFNCENLLDYAAFQAKGANMASLCKSVQAARNVKFSALDMIADYSGKEVRTDPVDWKSIMIYGSKAGGKTVNGDRAITLTKKDGSTFDYNTVPSKTDIEAVHDYYMDELPTPEKKKSKLLWKDGNKFKGLFSKLNKGSSSSCQ</sequence>
<keyword evidence="1" id="KW-0732">Signal</keyword>
<evidence type="ECO:0000313" key="2">
    <source>
        <dbReference type="EMBL" id="OQD78628.1"/>
    </source>
</evidence>
<proteinExistence type="predicted"/>
<dbReference type="STRING" id="69771.A0A1V6PNP1"/>
<protein>
    <recommendedName>
        <fullName evidence="4">Peptidase metallopeptidase domain-containing protein</fullName>
    </recommendedName>
</protein>
<dbReference type="EMBL" id="MDYL01000001">
    <property type="protein sequence ID" value="OQD78628.1"/>
    <property type="molecule type" value="Genomic_DNA"/>
</dbReference>
<feature type="chain" id="PRO_5012551261" description="Peptidase metallopeptidase domain-containing protein" evidence="1">
    <location>
        <begin position="20"/>
        <end position="327"/>
    </location>
</feature>
<dbReference type="GO" id="GO:0008237">
    <property type="term" value="F:metallopeptidase activity"/>
    <property type="evidence" value="ECO:0007669"/>
    <property type="project" value="InterPro"/>
</dbReference>
<keyword evidence="3" id="KW-1185">Reference proteome</keyword>
<dbReference type="OrthoDB" id="291007at2759"/>
<accession>A0A1V6PNP1</accession>
<reference evidence="3" key="1">
    <citation type="journal article" date="2017" name="Nat. Microbiol.">
        <title>Global analysis of biosynthetic gene clusters reveals vast potential of secondary metabolite production in Penicillium species.</title>
        <authorList>
            <person name="Nielsen J.C."/>
            <person name="Grijseels S."/>
            <person name="Prigent S."/>
            <person name="Ji B."/>
            <person name="Dainat J."/>
            <person name="Nielsen K.F."/>
            <person name="Frisvad J.C."/>
            <person name="Workman M."/>
            <person name="Nielsen J."/>
        </authorList>
    </citation>
    <scope>NUCLEOTIDE SEQUENCE [LARGE SCALE GENOMIC DNA]</scope>
    <source>
        <strain evidence="3">IBT 11843</strain>
    </source>
</reference>
<evidence type="ECO:0000256" key="1">
    <source>
        <dbReference type="SAM" id="SignalP"/>
    </source>
</evidence>
<feature type="signal peptide" evidence="1">
    <location>
        <begin position="1"/>
        <end position="19"/>
    </location>
</feature>
<gene>
    <name evidence="2" type="ORF">PENDEC_c001G04426</name>
</gene>
<dbReference type="AlphaFoldDB" id="A0A1V6PNP1"/>
<name>A0A1V6PNP1_PENDC</name>
<dbReference type="SUPFAM" id="SSF55486">
    <property type="entry name" value="Metalloproteases ('zincins'), catalytic domain"/>
    <property type="match status" value="1"/>
</dbReference>
<comment type="caution">
    <text evidence="2">The sequence shown here is derived from an EMBL/GenBank/DDBJ whole genome shotgun (WGS) entry which is preliminary data.</text>
</comment>